<organism evidence="1 2">
    <name type="scientific">Fictibacillus enclensis</name>
    <dbReference type="NCBI Taxonomy" id="1017270"/>
    <lineage>
        <taxon>Bacteria</taxon>
        <taxon>Bacillati</taxon>
        <taxon>Bacillota</taxon>
        <taxon>Bacilli</taxon>
        <taxon>Bacillales</taxon>
        <taxon>Fictibacillaceae</taxon>
        <taxon>Fictibacillus</taxon>
    </lineage>
</organism>
<keyword evidence="2" id="KW-1185">Reference proteome</keyword>
<proteinExistence type="predicted"/>
<name>A0A0V8JA53_9BACL</name>
<comment type="caution">
    <text evidence="1">The sequence shown here is derived from an EMBL/GenBank/DDBJ whole genome shotgun (WGS) entry which is preliminary data.</text>
</comment>
<protein>
    <submittedName>
        <fullName evidence="1">Uncharacterized protein</fullName>
    </submittedName>
</protein>
<reference evidence="1 2" key="1">
    <citation type="journal article" date="2014" name="Antonie Van Leeuwenhoek">
        <title>Fictibacillus enclensis sp. nov., isolated from marine sediment.</title>
        <authorList>
            <person name="Dastager S.G."/>
            <person name="Mawlankar R."/>
            <person name="Srinivasan K."/>
            <person name="Tang S.K."/>
            <person name="Lee J.C."/>
            <person name="Ramana V.V."/>
            <person name="Shouche Y.S."/>
        </authorList>
    </citation>
    <scope>NUCLEOTIDE SEQUENCE [LARGE SCALE GENOMIC DNA]</scope>
    <source>
        <strain evidence="1 2">NIO-1003</strain>
    </source>
</reference>
<dbReference type="EMBL" id="LNQN01000002">
    <property type="protein sequence ID" value="KSU83851.1"/>
    <property type="molecule type" value="Genomic_DNA"/>
</dbReference>
<sequence length="66" mass="7445">MSNVQSLVRALTLLNKLAEYPEGIQISQPYLAKLCKEINETVHLCIEDYQTISAFIPESPGFFSIK</sequence>
<dbReference type="AlphaFoldDB" id="A0A0V8JA53"/>
<evidence type="ECO:0000313" key="2">
    <source>
        <dbReference type="Proteomes" id="UP000054099"/>
    </source>
</evidence>
<accession>A0A0V8JA53</accession>
<dbReference type="Proteomes" id="UP000054099">
    <property type="component" value="Unassembled WGS sequence"/>
</dbReference>
<gene>
    <name evidence="1" type="ORF">AS030_15070</name>
</gene>
<evidence type="ECO:0000313" key="1">
    <source>
        <dbReference type="EMBL" id="KSU83851.1"/>
    </source>
</evidence>